<dbReference type="Pfam" id="PF13508">
    <property type="entry name" value="Acetyltransf_7"/>
    <property type="match status" value="1"/>
</dbReference>
<dbReference type="PROSITE" id="PS51186">
    <property type="entry name" value="GNAT"/>
    <property type="match status" value="1"/>
</dbReference>
<reference evidence="2 3" key="1">
    <citation type="submission" date="2017-02" db="EMBL/GenBank/DDBJ databases">
        <title>Ketogulonicigenium robustum SPU B003 Genome sequencing and assembly.</title>
        <authorList>
            <person name="Li Y."/>
            <person name="Liu L."/>
            <person name="Wang C."/>
            <person name="Zhang M."/>
            <person name="Zhang T."/>
            <person name="Zhang Y."/>
        </authorList>
    </citation>
    <scope>NUCLEOTIDE SEQUENCE [LARGE SCALE GENOMIC DNA]</scope>
    <source>
        <strain evidence="2 3">SPU_B003</strain>
    </source>
</reference>
<gene>
    <name evidence="2" type="ORF">BVG79_00772</name>
</gene>
<feature type="domain" description="N-acetyltransferase" evidence="1">
    <location>
        <begin position="1"/>
        <end position="137"/>
    </location>
</feature>
<dbReference type="OrthoDB" id="7585366at2"/>
<dbReference type="InterPro" id="IPR016181">
    <property type="entry name" value="Acyl_CoA_acyltransferase"/>
</dbReference>
<organism evidence="2 3">
    <name type="scientific">Ketogulonicigenium robustum</name>
    <dbReference type="NCBI Taxonomy" id="92947"/>
    <lineage>
        <taxon>Bacteria</taxon>
        <taxon>Pseudomonadati</taxon>
        <taxon>Pseudomonadota</taxon>
        <taxon>Alphaproteobacteria</taxon>
        <taxon>Rhodobacterales</taxon>
        <taxon>Roseobacteraceae</taxon>
        <taxon>Ketogulonicigenium</taxon>
    </lineage>
</organism>
<dbReference type="Gene3D" id="3.40.630.30">
    <property type="match status" value="1"/>
</dbReference>
<dbReference type="EMBL" id="CP019937">
    <property type="protein sequence ID" value="ARO14124.1"/>
    <property type="molecule type" value="Genomic_DNA"/>
</dbReference>
<keyword evidence="2" id="KW-0808">Transferase</keyword>
<dbReference type="KEGG" id="kro:BVG79_00772"/>
<proteinExistence type="predicted"/>
<dbReference type="CDD" id="cd04301">
    <property type="entry name" value="NAT_SF"/>
    <property type="match status" value="1"/>
</dbReference>
<dbReference type="SUPFAM" id="SSF55729">
    <property type="entry name" value="Acyl-CoA N-acyltransferases (Nat)"/>
    <property type="match status" value="1"/>
</dbReference>
<dbReference type="GO" id="GO:0016747">
    <property type="term" value="F:acyltransferase activity, transferring groups other than amino-acyl groups"/>
    <property type="evidence" value="ECO:0007669"/>
    <property type="project" value="InterPro"/>
</dbReference>
<dbReference type="InterPro" id="IPR000182">
    <property type="entry name" value="GNAT_dom"/>
</dbReference>
<evidence type="ECO:0000313" key="3">
    <source>
        <dbReference type="Proteomes" id="UP000242447"/>
    </source>
</evidence>
<accession>A0A1W6NY19</accession>
<keyword evidence="3" id="KW-1185">Reference proteome</keyword>
<dbReference type="Proteomes" id="UP000242447">
    <property type="component" value="Chromosome"/>
</dbReference>
<sequence length="137" mass="15352">MRFLPARADDGPRLADLRAAAMRPSLEAVGRFDPDRARRRLLDSFDPDATLLIYIGALAGFLVLRQCDDHLLLDHFYLSASYQGQGWGRAVIEHLQAQGQVIRLTALEGSAASRFYQRCGFRILSSDGIDSQMEWTP</sequence>
<dbReference type="STRING" id="92947.BVG79_00772"/>
<protein>
    <submittedName>
        <fullName evidence="2">GCN5-related N-acetyltransferase</fullName>
    </submittedName>
</protein>
<evidence type="ECO:0000313" key="2">
    <source>
        <dbReference type="EMBL" id="ARO14124.1"/>
    </source>
</evidence>
<dbReference type="RefSeq" id="WP_085785724.1">
    <property type="nucleotide sequence ID" value="NZ_CP019937.1"/>
</dbReference>
<evidence type="ECO:0000259" key="1">
    <source>
        <dbReference type="PROSITE" id="PS51186"/>
    </source>
</evidence>
<name>A0A1W6NY19_9RHOB</name>
<dbReference type="AlphaFoldDB" id="A0A1W6NY19"/>